<evidence type="ECO:0000313" key="1">
    <source>
        <dbReference type="EMBL" id="KPQ31504.1"/>
    </source>
</evidence>
<proteinExistence type="predicted"/>
<name>A0A0P7ZPH4_9CYAN</name>
<reference evidence="1 2" key="1">
    <citation type="submission" date="2015-09" db="EMBL/GenBank/DDBJ databases">
        <title>Identification and resolution of microdiversity through metagenomic sequencing of parallel consortia.</title>
        <authorList>
            <person name="Nelson W.C."/>
            <person name="Romine M.F."/>
            <person name="Lindemann S.R."/>
        </authorList>
    </citation>
    <scope>NUCLEOTIDE SEQUENCE [LARGE SCALE GENOMIC DNA]</scope>
    <source>
        <strain evidence="1">Ana</strain>
    </source>
</reference>
<organism evidence="1 2">
    <name type="scientific">Phormidesmis priestleyi Ana</name>
    <dbReference type="NCBI Taxonomy" id="1666911"/>
    <lineage>
        <taxon>Bacteria</taxon>
        <taxon>Bacillati</taxon>
        <taxon>Cyanobacteriota</taxon>
        <taxon>Cyanophyceae</taxon>
        <taxon>Leptolyngbyales</taxon>
        <taxon>Leptolyngbyaceae</taxon>
        <taxon>Phormidesmis</taxon>
    </lineage>
</organism>
<sequence length="257" mass="29862">MKAIVTRQQLLILTFIVLNFISSAFVTMPFSSSEAFAQNRVQKLWRRFVNRPSRTQRPETVGRGGGNRDRCPFTDQELTALVPVSEELGLSYVEKTTKAYPTWYFFVPYQPRLGIETEFVLIDETEKIIYQETFPLRDTPGILKFSLPVETTGLEVNQDYRWVFSVICNPRNRSGDATVNGWIERLPAETLPIGLQDTDEINKFIFYIERLIWFDAVESLVQLRSYNFQNVEYEESWESLMEILGLESATDQINSLR</sequence>
<evidence type="ECO:0000313" key="2">
    <source>
        <dbReference type="Proteomes" id="UP000050465"/>
    </source>
</evidence>
<accession>A0A0P7ZPH4</accession>
<dbReference type="Pfam" id="PF06051">
    <property type="entry name" value="DUF928"/>
    <property type="match status" value="1"/>
</dbReference>
<dbReference type="STRING" id="1666911.HLUCCA11_23605"/>
<dbReference type="AlphaFoldDB" id="A0A0P7ZPH4"/>
<dbReference type="Proteomes" id="UP000050465">
    <property type="component" value="Unassembled WGS sequence"/>
</dbReference>
<evidence type="ECO:0008006" key="3">
    <source>
        <dbReference type="Google" id="ProtNLM"/>
    </source>
</evidence>
<dbReference type="InterPro" id="IPR010328">
    <property type="entry name" value="DUF928"/>
</dbReference>
<gene>
    <name evidence="1" type="ORF">HLUCCA11_23605</name>
</gene>
<protein>
    <recommendedName>
        <fullName evidence="3">DUF928 domain-containing protein</fullName>
    </recommendedName>
</protein>
<dbReference type="EMBL" id="LJZR01000099">
    <property type="protein sequence ID" value="KPQ31504.1"/>
    <property type="molecule type" value="Genomic_DNA"/>
</dbReference>
<comment type="caution">
    <text evidence="1">The sequence shown here is derived from an EMBL/GenBank/DDBJ whole genome shotgun (WGS) entry which is preliminary data.</text>
</comment>